<proteinExistence type="predicted"/>
<reference evidence="1 2" key="1">
    <citation type="submission" date="2006-02" db="EMBL/GenBank/DDBJ databases">
        <authorList>
            <person name="Amann R."/>
            <person name="Ferriera S."/>
            <person name="Johnson J."/>
            <person name="Kravitz S."/>
            <person name="Halpern A."/>
            <person name="Remington K."/>
            <person name="Beeson K."/>
            <person name="Tran B."/>
            <person name="Rogers Y.-H."/>
            <person name="Friedman R."/>
            <person name="Venter J.C."/>
        </authorList>
    </citation>
    <scope>NUCLEOTIDE SEQUENCE [LARGE SCALE GENOMIC DNA]</scope>
    <source>
        <strain evidence="1 2">DSM 3645</strain>
    </source>
</reference>
<evidence type="ECO:0000313" key="2">
    <source>
        <dbReference type="Proteomes" id="UP000004358"/>
    </source>
</evidence>
<comment type="caution">
    <text evidence="1">The sequence shown here is derived from an EMBL/GenBank/DDBJ whole genome shotgun (WGS) entry which is preliminary data.</text>
</comment>
<dbReference type="HOGENOM" id="CLU_3412404_0_0_0"/>
<dbReference type="AlphaFoldDB" id="A3ZW55"/>
<gene>
    <name evidence="1" type="ORF">DSM3645_03718</name>
</gene>
<protein>
    <submittedName>
        <fullName evidence="1">Uncharacterized protein</fullName>
    </submittedName>
</protein>
<evidence type="ECO:0000313" key="1">
    <source>
        <dbReference type="EMBL" id="EAQ79553.1"/>
    </source>
</evidence>
<sequence>MKIGQQCVDRMELERGTNEEIGLTAPRL</sequence>
<dbReference type="EMBL" id="AANZ01000014">
    <property type="protein sequence ID" value="EAQ79553.1"/>
    <property type="molecule type" value="Genomic_DNA"/>
</dbReference>
<organism evidence="1 2">
    <name type="scientific">Blastopirellula marina DSM 3645</name>
    <dbReference type="NCBI Taxonomy" id="314230"/>
    <lineage>
        <taxon>Bacteria</taxon>
        <taxon>Pseudomonadati</taxon>
        <taxon>Planctomycetota</taxon>
        <taxon>Planctomycetia</taxon>
        <taxon>Pirellulales</taxon>
        <taxon>Pirellulaceae</taxon>
        <taxon>Blastopirellula</taxon>
    </lineage>
</organism>
<dbReference type="Proteomes" id="UP000004358">
    <property type="component" value="Unassembled WGS sequence"/>
</dbReference>
<name>A3ZW55_9BACT</name>
<accession>A3ZW55</accession>